<reference evidence="3 4" key="1">
    <citation type="journal article" date="2022" name="Nat. Genet.">
        <title>Improved pea reference genome and pan-genome highlight genomic features and evolutionary characteristics.</title>
        <authorList>
            <person name="Yang T."/>
            <person name="Liu R."/>
            <person name="Luo Y."/>
            <person name="Hu S."/>
            <person name="Wang D."/>
            <person name="Wang C."/>
            <person name="Pandey M.K."/>
            <person name="Ge S."/>
            <person name="Xu Q."/>
            <person name="Li N."/>
            <person name="Li G."/>
            <person name="Huang Y."/>
            <person name="Saxena R.K."/>
            <person name="Ji Y."/>
            <person name="Li M."/>
            <person name="Yan X."/>
            <person name="He Y."/>
            <person name="Liu Y."/>
            <person name="Wang X."/>
            <person name="Xiang C."/>
            <person name="Varshney R.K."/>
            <person name="Ding H."/>
            <person name="Gao S."/>
            <person name="Zong X."/>
        </authorList>
    </citation>
    <scope>NUCLEOTIDE SEQUENCE [LARGE SCALE GENOMIC DNA]</scope>
    <source>
        <strain evidence="3 4">cv. Zhongwan 6</strain>
    </source>
</reference>
<evidence type="ECO:0000313" key="4">
    <source>
        <dbReference type="Proteomes" id="UP001058974"/>
    </source>
</evidence>
<dbReference type="EMBL" id="JAMSHJ010000005">
    <property type="protein sequence ID" value="KAI5403561.1"/>
    <property type="molecule type" value="Genomic_DNA"/>
</dbReference>
<evidence type="ECO:0000256" key="1">
    <source>
        <dbReference type="SAM" id="MobiDB-lite"/>
    </source>
</evidence>
<dbReference type="InterPro" id="IPR057670">
    <property type="entry name" value="SH3_retrovirus"/>
</dbReference>
<evidence type="ECO:0000259" key="2">
    <source>
        <dbReference type="Pfam" id="PF25597"/>
    </source>
</evidence>
<feature type="compositionally biased region" description="Basic and acidic residues" evidence="1">
    <location>
        <begin position="73"/>
        <end position="91"/>
    </location>
</feature>
<dbReference type="Gramene" id="Psat05G0093700-T1">
    <property type="protein sequence ID" value="KAI5403561.1"/>
    <property type="gene ID" value="KIW84_050937"/>
</dbReference>
<name>A0A9D4WN56_PEA</name>
<dbReference type="Pfam" id="PF25597">
    <property type="entry name" value="SH3_retrovirus"/>
    <property type="match status" value="1"/>
</dbReference>
<accession>A0A9D4WN56</accession>
<feature type="domain" description="Retroviral polymerase SH3-like" evidence="2">
    <location>
        <begin position="1"/>
        <end position="40"/>
    </location>
</feature>
<dbReference type="AlphaFoldDB" id="A0A9D4WN56"/>
<dbReference type="Proteomes" id="UP001058974">
    <property type="component" value="Chromosome 5"/>
</dbReference>
<proteinExistence type="predicted"/>
<sequence>MGYDSSSKGYKLYNRNSGKIVIICDMEFKEEDYWDWSVQEDKYDFLPYFEEEDEMEQPVIEEHITPTASPTQRLDETSSTERRPRLRRIEETYEGTI</sequence>
<protein>
    <recommendedName>
        <fullName evidence="2">Retroviral polymerase SH3-like domain-containing protein</fullName>
    </recommendedName>
</protein>
<comment type="caution">
    <text evidence="3">The sequence shown here is derived from an EMBL/GenBank/DDBJ whole genome shotgun (WGS) entry which is preliminary data.</text>
</comment>
<feature type="region of interest" description="Disordered" evidence="1">
    <location>
        <begin position="63"/>
        <end position="97"/>
    </location>
</feature>
<gene>
    <name evidence="3" type="ORF">KIW84_050937</name>
</gene>
<keyword evidence="4" id="KW-1185">Reference proteome</keyword>
<organism evidence="3 4">
    <name type="scientific">Pisum sativum</name>
    <name type="common">Garden pea</name>
    <name type="synonym">Lathyrus oleraceus</name>
    <dbReference type="NCBI Taxonomy" id="3888"/>
    <lineage>
        <taxon>Eukaryota</taxon>
        <taxon>Viridiplantae</taxon>
        <taxon>Streptophyta</taxon>
        <taxon>Embryophyta</taxon>
        <taxon>Tracheophyta</taxon>
        <taxon>Spermatophyta</taxon>
        <taxon>Magnoliopsida</taxon>
        <taxon>eudicotyledons</taxon>
        <taxon>Gunneridae</taxon>
        <taxon>Pentapetalae</taxon>
        <taxon>rosids</taxon>
        <taxon>fabids</taxon>
        <taxon>Fabales</taxon>
        <taxon>Fabaceae</taxon>
        <taxon>Papilionoideae</taxon>
        <taxon>50 kb inversion clade</taxon>
        <taxon>NPAAA clade</taxon>
        <taxon>Hologalegina</taxon>
        <taxon>IRL clade</taxon>
        <taxon>Fabeae</taxon>
        <taxon>Lathyrus</taxon>
    </lineage>
</organism>
<evidence type="ECO:0000313" key="3">
    <source>
        <dbReference type="EMBL" id="KAI5403561.1"/>
    </source>
</evidence>